<dbReference type="Gene3D" id="2.120.10.30">
    <property type="entry name" value="TolB, C-terminal domain"/>
    <property type="match status" value="2"/>
</dbReference>
<protein>
    <submittedName>
        <fullName evidence="4">Cell surface protein</fullName>
    </submittedName>
</protein>
<feature type="repeat" description="NHL" evidence="2">
    <location>
        <begin position="249"/>
        <end position="279"/>
    </location>
</feature>
<dbReference type="InterPro" id="IPR001258">
    <property type="entry name" value="NHL_repeat"/>
</dbReference>
<evidence type="ECO:0000313" key="4">
    <source>
        <dbReference type="EMBL" id="KAI6647270.1"/>
    </source>
</evidence>
<evidence type="ECO:0000256" key="1">
    <source>
        <dbReference type="ARBA" id="ARBA00022737"/>
    </source>
</evidence>
<dbReference type="PANTHER" id="PTHR24104:SF25">
    <property type="entry name" value="PROTEIN LIN-41"/>
    <property type="match status" value="1"/>
</dbReference>
<keyword evidence="3" id="KW-0175">Coiled coil</keyword>
<feature type="coiled-coil region" evidence="3">
    <location>
        <begin position="32"/>
        <end position="84"/>
    </location>
</feature>
<dbReference type="PROSITE" id="PS51125">
    <property type="entry name" value="NHL"/>
    <property type="match status" value="2"/>
</dbReference>
<dbReference type="InterPro" id="IPR011042">
    <property type="entry name" value="6-blade_b-propeller_TolB-like"/>
</dbReference>
<dbReference type="AlphaFoldDB" id="A0AAV7JFP4"/>
<evidence type="ECO:0000256" key="2">
    <source>
        <dbReference type="PROSITE-ProRule" id="PRU00504"/>
    </source>
</evidence>
<dbReference type="GO" id="GO:0008270">
    <property type="term" value="F:zinc ion binding"/>
    <property type="evidence" value="ECO:0007669"/>
    <property type="project" value="UniProtKB-KW"/>
</dbReference>
<proteinExistence type="predicted"/>
<gene>
    <name evidence="4" type="ORF">LOD99_12267</name>
</gene>
<dbReference type="GO" id="GO:0061630">
    <property type="term" value="F:ubiquitin protein ligase activity"/>
    <property type="evidence" value="ECO:0007669"/>
    <property type="project" value="TreeGrafter"/>
</dbReference>
<dbReference type="Proteomes" id="UP001165289">
    <property type="component" value="Unassembled WGS sequence"/>
</dbReference>
<dbReference type="Pfam" id="PF01436">
    <property type="entry name" value="NHL"/>
    <property type="match status" value="1"/>
</dbReference>
<name>A0AAV7JFP4_9METZ</name>
<keyword evidence="5" id="KW-1185">Reference proteome</keyword>
<dbReference type="EMBL" id="JAKMXF010000343">
    <property type="protein sequence ID" value="KAI6647270.1"/>
    <property type="molecule type" value="Genomic_DNA"/>
</dbReference>
<evidence type="ECO:0000256" key="3">
    <source>
        <dbReference type="SAM" id="Coils"/>
    </source>
</evidence>
<dbReference type="GO" id="GO:0043161">
    <property type="term" value="P:proteasome-mediated ubiquitin-dependent protein catabolic process"/>
    <property type="evidence" value="ECO:0007669"/>
    <property type="project" value="TreeGrafter"/>
</dbReference>
<keyword evidence="1" id="KW-0677">Repeat</keyword>
<feature type="repeat" description="NHL" evidence="2">
    <location>
        <begin position="338"/>
        <end position="368"/>
    </location>
</feature>
<accession>A0AAV7JFP4</accession>
<evidence type="ECO:0000313" key="5">
    <source>
        <dbReference type="Proteomes" id="UP001165289"/>
    </source>
</evidence>
<dbReference type="InterPro" id="IPR050952">
    <property type="entry name" value="TRIM-NHL_E3_ligases"/>
</dbReference>
<dbReference type="GO" id="GO:0000209">
    <property type="term" value="P:protein polyubiquitination"/>
    <property type="evidence" value="ECO:0007669"/>
    <property type="project" value="TreeGrafter"/>
</dbReference>
<dbReference type="SUPFAM" id="SSF63829">
    <property type="entry name" value="Calcium-dependent phosphotriesterase"/>
    <property type="match status" value="1"/>
</dbReference>
<dbReference type="CDD" id="cd05819">
    <property type="entry name" value="NHL"/>
    <property type="match status" value="1"/>
</dbReference>
<sequence length="413" mass="47027">MATNEPTNIQIDKMAQFDAVASEILQTFNPLITLLIERRDALLHQLSQLREDYTTKETTRKAAIQELDKTRKQLEEMSLKVNKNIPVHNQATMVYQQGLQDLEAPTKLPYLLFLCPTLQTIQSAISEFGEVKEWEVPDYSLKKVPILTTGKIGKDKNELNAIGLFLDEDDHRIYIADFGNNRVQVMSFEGEFLTNFGQDILKEPYGIVVNKEFIFITDMIHNSLFKFCKNKLYLLNRTDNSDSEEEEKLASPKGLCIDTNGDVFIANRHKHRVSIFSTRLQFKSNLGTKQLDCPQDVKLTQDCVVVLDLSPRCVHLFSRNGDYLSSCISQGEEQNCLLCLPRFFCLDLASNIIISDTNNHCIKIFTQSGKLIHSIGREGKKKGEFIYPCGIDISKLGIIFVLSDNSNYSLQCF</sequence>
<reference evidence="4 5" key="1">
    <citation type="journal article" date="2023" name="BMC Biol.">
        <title>The compact genome of the sponge Oopsacas minuta (Hexactinellida) is lacking key metazoan core genes.</title>
        <authorList>
            <person name="Santini S."/>
            <person name="Schenkelaars Q."/>
            <person name="Jourda C."/>
            <person name="Duchesne M."/>
            <person name="Belahbib H."/>
            <person name="Rocher C."/>
            <person name="Selva M."/>
            <person name="Riesgo A."/>
            <person name="Vervoort M."/>
            <person name="Leys S.P."/>
            <person name="Kodjabachian L."/>
            <person name="Le Bivic A."/>
            <person name="Borchiellini C."/>
            <person name="Claverie J.M."/>
            <person name="Renard E."/>
        </authorList>
    </citation>
    <scope>NUCLEOTIDE SEQUENCE [LARGE SCALE GENOMIC DNA]</scope>
    <source>
        <strain evidence="4">SPO-2</strain>
    </source>
</reference>
<dbReference type="PANTHER" id="PTHR24104">
    <property type="entry name" value="E3 UBIQUITIN-PROTEIN LIGASE NHLRC1-RELATED"/>
    <property type="match status" value="1"/>
</dbReference>
<organism evidence="4 5">
    <name type="scientific">Oopsacas minuta</name>
    <dbReference type="NCBI Taxonomy" id="111878"/>
    <lineage>
        <taxon>Eukaryota</taxon>
        <taxon>Metazoa</taxon>
        <taxon>Porifera</taxon>
        <taxon>Hexactinellida</taxon>
        <taxon>Hexasterophora</taxon>
        <taxon>Lyssacinosida</taxon>
        <taxon>Leucopsacidae</taxon>
        <taxon>Oopsacas</taxon>
    </lineage>
</organism>
<comment type="caution">
    <text evidence="4">The sequence shown here is derived from an EMBL/GenBank/DDBJ whole genome shotgun (WGS) entry which is preliminary data.</text>
</comment>